<dbReference type="Pfam" id="PF00773">
    <property type="entry name" value="RNB"/>
    <property type="match status" value="1"/>
</dbReference>
<dbReference type="InterPro" id="IPR040596">
    <property type="entry name" value="RNase_II_C_S1"/>
</dbReference>
<dbReference type="PANTHER" id="PTHR23355:SF9">
    <property type="entry name" value="DIS3-LIKE EXONUCLEASE 2"/>
    <property type="match status" value="1"/>
</dbReference>
<dbReference type="SMART" id="SM00955">
    <property type="entry name" value="RNB"/>
    <property type="match status" value="1"/>
</dbReference>
<dbReference type="EMBL" id="SMKL01000014">
    <property type="protein sequence ID" value="TDC52660.1"/>
    <property type="molecule type" value="Genomic_DNA"/>
</dbReference>
<gene>
    <name evidence="2" type="ORF">E1212_08555</name>
</gene>
<evidence type="ECO:0000313" key="2">
    <source>
        <dbReference type="EMBL" id="TDC52660.1"/>
    </source>
</evidence>
<protein>
    <submittedName>
        <fullName evidence="2">RNB domain-containing ribonuclease</fullName>
    </submittedName>
</protein>
<dbReference type="OrthoDB" id="5800376at2"/>
<dbReference type="GO" id="GO:0006402">
    <property type="term" value="P:mRNA catabolic process"/>
    <property type="evidence" value="ECO:0007669"/>
    <property type="project" value="TreeGrafter"/>
</dbReference>
<feature type="domain" description="RNB" evidence="1">
    <location>
        <begin position="52"/>
        <end position="373"/>
    </location>
</feature>
<name>A0A4R4RRZ6_9ACTN</name>
<dbReference type="PANTHER" id="PTHR23355">
    <property type="entry name" value="RIBONUCLEASE"/>
    <property type="match status" value="1"/>
</dbReference>
<keyword evidence="3" id="KW-1185">Reference proteome</keyword>
<sequence length="481" mass="52776">MVRLREEVLSADGETLRAGIAAIQAELQVTPAFPPEVEHAAQEAAKNPRLPELDRTDLPFVTIDPATAQDLDQALHIERSAAGHQDGYTVYYAIADVAAFVQPGDPLDEEAHKRGETLYGADSKVPLYPKALSEDAASLLADQVRPALLWTIELDGDGGTVAGRVERALVRSRAKLSYTDVQEQLDAGTADPVFTLLQEVGERRLRIEAERGGVSLPLPEQEVRADGAHWSLAFRQQHPVEQWNAQISLLTGMTAATLMVNARTGLLRTLAPADPRDVKRLRRTARALRIDWPENQSYPDFVRSLEPATPSHAAMLVACTRLLRGSGYVGFAGELPEHTGHSAIAADYAHVTAPLRRLVDRYALEISVALSAGHEVPGWVVDRFGELPTTMRGSTRRANQYERAVLDLVEAAVLRDYVGETFDGVVVEVDDRDQRKGDVTIREPAVEAPIRDDRDLPLGTDVRARLTAADPQTRTIRFELA</sequence>
<dbReference type="SUPFAM" id="SSF50249">
    <property type="entry name" value="Nucleic acid-binding proteins"/>
    <property type="match status" value="1"/>
</dbReference>
<dbReference type="InterPro" id="IPR050180">
    <property type="entry name" value="RNR_Ribonuclease"/>
</dbReference>
<dbReference type="GO" id="GO:0003723">
    <property type="term" value="F:RNA binding"/>
    <property type="evidence" value="ECO:0007669"/>
    <property type="project" value="InterPro"/>
</dbReference>
<accession>A0A4R4RRZ6</accession>
<dbReference type="Proteomes" id="UP000295621">
    <property type="component" value="Unassembled WGS sequence"/>
</dbReference>
<dbReference type="InterPro" id="IPR012340">
    <property type="entry name" value="NA-bd_OB-fold"/>
</dbReference>
<dbReference type="AlphaFoldDB" id="A0A4R4RRZ6"/>
<reference evidence="2 3" key="1">
    <citation type="submission" date="2019-02" db="EMBL/GenBank/DDBJ databases">
        <title>Draft genome sequences of novel Actinobacteria.</title>
        <authorList>
            <person name="Sahin N."/>
            <person name="Ay H."/>
            <person name="Saygin H."/>
        </authorList>
    </citation>
    <scope>NUCLEOTIDE SEQUENCE [LARGE SCALE GENOMIC DNA]</scope>
    <source>
        <strain evidence="2 3">KC603</strain>
    </source>
</reference>
<evidence type="ECO:0000259" key="1">
    <source>
        <dbReference type="SMART" id="SM00955"/>
    </source>
</evidence>
<evidence type="ECO:0000313" key="3">
    <source>
        <dbReference type="Proteomes" id="UP000295621"/>
    </source>
</evidence>
<comment type="caution">
    <text evidence="2">The sequence shown here is derived from an EMBL/GenBank/DDBJ whole genome shotgun (WGS) entry which is preliminary data.</text>
</comment>
<proteinExistence type="predicted"/>
<dbReference type="InterPro" id="IPR001900">
    <property type="entry name" value="RNase_II/R"/>
</dbReference>
<dbReference type="Pfam" id="PF18614">
    <property type="entry name" value="RNase_II_C_S1"/>
    <property type="match status" value="1"/>
</dbReference>
<dbReference type="GO" id="GO:0004540">
    <property type="term" value="F:RNA nuclease activity"/>
    <property type="evidence" value="ECO:0007669"/>
    <property type="project" value="InterPro"/>
</dbReference>
<organism evidence="2 3">
    <name type="scientific">Jiangella ureilytica</name>
    <dbReference type="NCBI Taxonomy" id="2530374"/>
    <lineage>
        <taxon>Bacteria</taxon>
        <taxon>Bacillati</taxon>
        <taxon>Actinomycetota</taxon>
        <taxon>Actinomycetes</taxon>
        <taxon>Jiangellales</taxon>
        <taxon>Jiangellaceae</taxon>
        <taxon>Jiangella</taxon>
    </lineage>
</organism>